<dbReference type="Gene3D" id="3.30.565.10">
    <property type="entry name" value="Histidine kinase-like ATPase, C-terminal domain"/>
    <property type="match status" value="1"/>
</dbReference>
<comment type="catalytic activity">
    <reaction evidence="1">
        <text>ATP + protein L-histidine = ADP + protein N-phospho-L-histidine.</text>
        <dbReference type="EC" id="2.7.13.3"/>
    </reaction>
</comment>
<reference evidence="7" key="2">
    <citation type="submission" date="2023-01" db="EMBL/GenBank/DDBJ databases">
        <title>Draft genome sequence of Litoribrevibacter albus strain NBRC 110071.</title>
        <authorList>
            <person name="Sun Q."/>
            <person name="Mori K."/>
        </authorList>
    </citation>
    <scope>NUCLEOTIDE SEQUENCE</scope>
    <source>
        <strain evidence="7">NBRC 110071</strain>
    </source>
</reference>
<evidence type="ECO:0000256" key="5">
    <source>
        <dbReference type="SAM" id="SignalP"/>
    </source>
</evidence>
<keyword evidence="5" id="KW-0732">Signal</keyword>
<evidence type="ECO:0000256" key="2">
    <source>
        <dbReference type="ARBA" id="ARBA00012438"/>
    </source>
</evidence>
<dbReference type="PROSITE" id="PS50109">
    <property type="entry name" value="HIS_KIN"/>
    <property type="match status" value="1"/>
</dbReference>
<dbReference type="SMART" id="SM00387">
    <property type="entry name" value="HATPase_c"/>
    <property type="match status" value="1"/>
</dbReference>
<gene>
    <name evidence="7" type="ORF">GCM10007876_30930</name>
</gene>
<dbReference type="Proteomes" id="UP001161389">
    <property type="component" value="Unassembled WGS sequence"/>
</dbReference>
<keyword evidence="8" id="KW-1185">Reference proteome</keyword>
<sequence>MQRILSVICLLILCLLSFEALASERKQVLVISAYHPAFPTFYRQNRGVHQGLKEQGFDQTNMDLDYEYMDSKRFLTEENLANFTASLRYKMSQLSRPYDVVLVADDNALDFALQNRSTLFNNIPVVFFGVNNVNKALLLDADPQFTGVVEGISIKETFDVIKRIYGDKTSLQVIVDETPSGQSNLKSIMAYQVRAEGVDLNVLDLSRMTYPQLAKELETSSSDAVLLLSGFRDAVGTKKDFYELTAFLEAASPSPIYHFWRHGVGDGLFGGKVVSHFEQGRIAAKMAGEILRGTPVSDFSVIAESPNVYMFDYAKLKDYGLSEALIPESTQWFNKPITLRESNPQAYWVAVATILVCLFVISALFVFIWMRRRDVNRLEIAYEAKTEELKKTYDDLVHSEKMASLGRLVAGVAHEINTPVGVGVTTTTYLQSLFDDIERAYNSGELSKRQMEVFINNCKEGSDILLGSLSGAAQLISSFKQVAVDQSDEKCRELNTVDYIKAIALSLSPKLKLKGVEVEVVGNNDAMLTTYPGAISQIFTNLIINSLVHGFETKKTLCQIRIEVDVKEESVEITYQDNGKGMNEVTVQKAFDPFFTTKMGEGGSGLGLNIVYNLVKNKLHGDIRCESKVGQGVTFRISLPNLEKPKEEIPELADTPAQESVILH</sequence>
<dbReference type="InterPro" id="IPR004358">
    <property type="entry name" value="Sig_transdc_His_kin-like_C"/>
</dbReference>
<dbReference type="CDD" id="cd12087">
    <property type="entry name" value="TM_EGFR-like"/>
    <property type="match status" value="1"/>
</dbReference>
<dbReference type="EMBL" id="BSNM01000016">
    <property type="protein sequence ID" value="GLQ32614.1"/>
    <property type="molecule type" value="Genomic_DNA"/>
</dbReference>
<evidence type="ECO:0000256" key="1">
    <source>
        <dbReference type="ARBA" id="ARBA00000085"/>
    </source>
</evidence>
<keyword evidence="3" id="KW-0597">Phosphoprotein</keyword>
<feature type="signal peptide" evidence="5">
    <location>
        <begin position="1"/>
        <end position="22"/>
    </location>
</feature>
<keyword evidence="4" id="KW-1133">Transmembrane helix</keyword>
<dbReference type="Gene3D" id="1.10.287.130">
    <property type="match status" value="1"/>
</dbReference>
<comment type="caution">
    <text evidence="7">The sequence shown here is derived from an EMBL/GenBank/DDBJ whole genome shotgun (WGS) entry which is preliminary data.</text>
</comment>
<dbReference type="InterPro" id="IPR003594">
    <property type="entry name" value="HATPase_dom"/>
</dbReference>
<feature type="domain" description="Histidine kinase" evidence="6">
    <location>
        <begin position="411"/>
        <end position="643"/>
    </location>
</feature>
<dbReference type="InterPro" id="IPR036890">
    <property type="entry name" value="HATPase_C_sf"/>
</dbReference>
<proteinExistence type="predicted"/>
<keyword evidence="4" id="KW-0812">Transmembrane</keyword>
<feature type="chain" id="PRO_5041293241" description="histidine kinase" evidence="5">
    <location>
        <begin position="23"/>
        <end position="664"/>
    </location>
</feature>
<dbReference type="PRINTS" id="PR00344">
    <property type="entry name" value="BCTRLSENSOR"/>
</dbReference>
<dbReference type="SUPFAM" id="SSF55874">
    <property type="entry name" value="ATPase domain of HSP90 chaperone/DNA topoisomerase II/histidine kinase"/>
    <property type="match status" value="1"/>
</dbReference>
<dbReference type="Gene3D" id="3.40.50.2300">
    <property type="match status" value="2"/>
</dbReference>
<dbReference type="InterPro" id="IPR003661">
    <property type="entry name" value="HisK_dim/P_dom"/>
</dbReference>
<name>A0AA37SEL1_9GAMM</name>
<dbReference type="Pfam" id="PF02518">
    <property type="entry name" value="HATPase_c"/>
    <property type="match status" value="1"/>
</dbReference>
<evidence type="ECO:0000313" key="8">
    <source>
        <dbReference type="Proteomes" id="UP001161389"/>
    </source>
</evidence>
<accession>A0AA37SEL1</accession>
<feature type="transmembrane region" description="Helical" evidence="4">
    <location>
        <begin position="346"/>
        <end position="370"/>
    </location>
</feature>
<dbReference type="CDD" id="cd00082">
    <property type="entry name" value="HisKA"/>
    <property type="match status" value="1"/>
</dbReference>
<dbReference type="InterPro" id="IPR005467">
    <property type="entry name" value="His_kinase_dom"/>
</dbReference>
<evidence type="ECO:0000256" key="4">
    <source>
        <dbReference type="SAM" id="Phobius"/>
    </source>
</evidence>
<dbReference type="EC" id="2.7.13.3" evidence="2"/>
<dbReference type="RefSeq" id="WP_284382658.1">
    <property type="nucleotide sequence ID" value="NZ_BSNM01000016.1"/>
</dbReference>
<organism evidence="7 8">
    <name type="scientific">Litoribrevibacter albus</name>
    <dbReference type="NCBI Taxonomy" id="1473156"/>
    <lineage>
        <taxon>Bacteria</taxon>
        <taxon>Pseudomonadati</taxon>
        <taxon>Pseudomonadota</taxon>
        <taxon>Gammaproteobacteria</taxon>
        <taxon>Oceanospirillales</taxon>
        <taxon>Oceanospirillaceae</taxon>
        <taxon>Litoribrevibacter</taxon>
    </lineage>
</organism>
<dbReference type="PANTHER" id="PTHR43065:SF47">
    <property type="match status" value="1"/>
</dbReference>
<dbReference type="GO" id="GO:0000155">
    <property type="term" value="F:phosphorelay sensor kinase activity"/>
    <property type="evidence" value="ECO:0007669"/>
    <property type="project" value="InterPro"/>
</dbReference>
<evidence type="ECO:0000256" key="3">
    <source>
        <dbReference type="ARBA" id="ARBA00022553"/>
    </source>
</evidence>
<evidence type="ECO:0000259" key="6">
    <source>
        <dbReference type="PROSITE" id="PS50109"/>
    </source>
</evidence>
<dbReference type="AlphaFoldDB" id="A0AA37SEL1"/>
<reference evidence="7" key="1">
    <citation type="journal article" date="2014" name="Int. J. Syst. Evol. Microbiol.">
        <title>Complete genome sequence of Corynebacterium casei LMG S-19264T (=DSM 44701T), isolated from a smear-ripened cheese.</title>
        <authorList>
            <consortium name="US DOE Joint Genome Institute (JGI-PGF)"/>
            <person name="Walter F."/>
            <person name="Albersmeier A."/>
            <person name="Kalinowski J."/>
            <person name="Ruckert C."/>
        </authorList>
    </citation>
    <scope>NUCLEOTIDE SEQUENCE</scope>
    <source>
        <strain evidence="7">NBRC 110071</strain>
    </source>
</reference>
<dbReference type="PANTHER" id="PTHR43065">
    <property type="entry name" value="SENSOR HISTIDINE KINASE"/>
    <property type="match status" value="1"/>
</dbReference>
<evidence type="ECO:0000313" key="7">
    <source>
        <dbReference type="EMBL" id="GLQ32614.1"/>
    </source>
</evidence>
<keyword evidence="4" id="KW-0472">Membrane</keyword>
<protein>
    <recommendedName>
        <fullName evidence="2">histidine kinase</fullName>
        <ecNumber evidence="2">2.7.13.3</ecNumber>
    </recommendedName>
</protein>